<dbReference type="EMBL" id="JALJOR010000006">
    <property type="protein sequence ID" value="KAK9815255.1"/>
    <property type="molecule type" value="Genomic_DNA"/>
</dbReference>
<dbReference type="PANTHER" id="PTHR12770">
    <property type="entry name" value="RUS1 FAMILY PROTEIN C16ORF58"/>
    <property type="match status" value="1"/>
</dbReference>
<feature type="compositionally biased region" description="Polar residues" evidence="2">
    <location>
        <begin position="285"/>
        <end position="297"/>
    </location>
</feature>
<evidence type="ECO:0000259" key="4">
    <source>
        <dbReference type="Pfam" id="PF24160"/>
    </source>
</evidence>
<comment type="caution">
    <text evidence="5">The sequence shown here is derived from an EMBL/GenBank/DDBJ whole genome shotgun (WGS) entry which is preliminary data.</text>
</comment>
<evidence type="ECO:0000313" key="6">
    <source>
        <dbReference type="Proteomes" id="UP001489004"/>
    </source>
</evidence>
<dbReference type="Pfam" id="PF04884">
    <property type="entry name" value="UVB_sens_prot"/>
    <property type="match status" value="1"/>
</dbReference>
<name>A0AAW1Q385_9CHLO</name>
<protein>
    <submittedName>
        <fullName evidence="5">Uncharacterized protein</fullName>
    </submittedName>
</protein>
<accession>A0AAW1Q385</accession>
<feature type="compositionally biased region" description="Polar residues" evidence="2">
    <location>
        <begin position="311"/>
        <end position="322"/>
    </location>
</feature>
<gene>
    <name evidence="5" type="ORF">WJX72_000733</name>
</gene>
<dbReference type="Proteomes" id="UP001489004">
    <property type="component" value="Unassembled WGS sequence"/>
</dbReference>
<feature type="compositionally biased region" description="Polar residues" evidence="2">
    <location>
        <begin position="8"/>
        <end position="26"/>
    </location>
</feature>
<proteinExistence type="inferred from homology"/>
<dbReference type="AlphaFoldDB" id="A0AAW1Q385"/>
<dbReference type="InterPro" id="IPR054549">
    <property type="entry name" value="UVB_sens_RUS_dom"/>
</dbReference>
<keyword evidence="6" id="KW-1185">Reference proteome</keyword>
<evidence type="ECO:0000256" key="1">
    <source>
        <dbReference type="ARBA" id="ARBA00007558"/>
    </source>
</evidence>
<feature type="region of interest" description="Disordered" evidence="2">
    <location>
        <begin position="1"/>
        <end position="26"/>
    </location>
</feature>
<feature type="domain" description="Protein root UVB sensitive/RUS" evidence="3">
    <location>
        <begin position="37"/>
        <end position="267"/>
    </location>
</feature>
<dbReference type="Pfam" id="PF24160">
    <property type="entry name" value="UVB_sens_C"/>
    <property type="match status" value="1"/>
</dbReference>
<feature type="domain" description="Root UVB sensitive protein C-terminal" evidence="4">
    <location>
        <begin position="360"/>
        <end position="483"/>
    </location>
</feature>
<evidence type="ECO:0000256" key="2">
    <source>
        <dbReference type="SAM" id="MobiDB-lite"/>
    </source>
</evidence>
<dbReference type="InterPro" id="IPR055412">
    <property type="entry name" value="UVB_sens_C"/>
</dbReference>
<evidence type="ECO:0000259" key="3">
    <source>
        <dbReference type="Pfam" id="PF04884"/>
    </source>
</evidence>
<sequence length="484" mass="51934">MGTGSDVLLTTASQQPQAGKPQNGSNNLLQRPLWLVREQLRATFLPSGYLATVGPGYLPFVWWQAVHHAASSANGVLASTFMLYSVGLGAGAIPTAGAINWVLKDGLGQLGTLLFGKTIAHRFDINTKSWYLMASAKLDVAIGLEICTLLCPPYFLVMGAGANMLKGLAWMAGGSTRSAFNVSFARDNNIADITAKATSQTICTSLLGTTAGLSLASAIGQSIPAALGAYTVLTSVHLYSAYRCVQSIPLTSLNPSRLEALCEHFLDAVPQPGSRAVLPDALSTRQPFAPQQESSTEAEAMRSRAPWKAQQGGSCERATTSQEDPDEPGVITLPGPIELAATDPVVPWPERWRDPGLRPSIRVGTPIAKLHQLPGDLLAMLVDLHQTERHLLIPGGGHLHLVLHTDAEPVHSLQAYLHACLFRRILRKQASSGHQLPTTKLQAAVTASLIDSKLCVPQFRQRLVHAGWATNKIVIEPKRCRGTW</sequence>
<dbReference type="InterPro" id="IPR006968">
    <property type="entry name" value="RUS_fam"/>
</dbReference>
<organism evidence="5 6">
    <name type="scientific">[Myrmecia] bisecta</name>
    <dbReference type="NCBI Taxonomy" id="41462"/>
    <lineage>
        <taxon>Eukaryota</taxon>
        <taxon>Viridiplantae</taxon>
        <taxon>Chlorophyta</taxon>
        <taxon>core chlorophytes</taxon>
        <taxon>Trebouxiophyceae</taxon>
        <taxon>Trebouxiales</taxon>
        <taxon>Trebouxiaceae</taxon>
        <taxon>Myrmecia</taxon>
    </lineage>
</organism>
<comment type="similarity">
    <text evidence="1">Belongs to the RUS1 family.</text>
</comment>
<feature type="region of interest" description="Disordered" evidence="2">
    <location>
        <begin position="285"/>
        <end position="335"/>
    </location>
</feature>
<evidence type="ECO:0000313" key="5">
    <source>
        <dbReference type="EMBL" id="KAK9815255.1"/>
    </source>
</evidence>
<dbReference type="PANTHER" id="PTHR12770:SF22">
    <property type="entry name" value="PROTEIN ROOT UVB SENSITIVE 1, CHLOROPLASTIC"/>
    <property type="match status" value="1"/>
</dbReference>
<reference evidence="5 6" key="1">
    <citation type="journal article" date="2024" name="Nat. Commun.">
        <title>Phylogenomics reveals the evolutionary origins of lichenization in chlorophyte algae.</title>
        <authorList>
            <person name="Puginier C."/>
            <person name="Libourel C."/>
            <person name="Otte J."/>
            <person name="Skaloud P."/>
            <person name="Haon M."/>
            <person name="Grisel S."/>
            <person name="Petersen M."/>
            <person name="Berrin J.G."/>
            <person name="Delaux P.M."/>
            <person name="Dal Grande F."/>
            <person name="Keller J."/>
        </authorList>
    </citation>
    <scope>NUCLEOTIDE SEQUENCE [LARGE SCALE GENOMIC DNA]</scope>
    <source>
        <strain evidence="5 6">SAG 2043</strain>
    </source>
</reference>